<proteinExistence type="inferred from homology"/>
<dbReference type="GO" id="GO:0005879">
    <property type="term" value="C:axonemal microtubule"/>
    <property type="evidence" value="ECO:0007669"/>
    <property type="project" value="InterPro"/>
</dbReference>
<evidence type="ECO:0000256" key="5">
    <source>
        <dbReference type="ARBA" id="ARBA00038014"/>
    </source>
</evidence>
<comment type="similarity">
    <text evidence="5">Belongs to the PIERCE1 family.</text>
</comment>
<dbReference type="OrthoDB" id="546383at2759"/>
<evidence type="ECO:0000313" key="8">
    <source>
        <dbReference type="RefSeq" id="XP_013919884.1"/>
    </source>
</evidence>
<dbReference type="PANTHER" id="PTHR20899:SF1">
    <property type="entry name" value="PIERCER OF MICROTUBULE WALL 1 PROTEIN"/>
    <property type="match status" value="1"/>
</dbReference>
<dbReference type="Pfam" id="PF14892">
    <property type="entry name" value="PIRC1_2"/>
    <property type="match status" value="1"/>
</dbReference>
<sequence length="199" mass="22931">MAEEPNPEATAAALRSADESRLAQRTSDQYRVSHDLPARFNHPGWFRGYRVKERNLLFRTTNMDYGAKPPTVHEMPTSFHVSPHSFSDRLITFGMYRNYGINTAMEKSYVTGPDNFITFLDTRNFHPSYRTKGPSLSEKRHIEKEGKLHTGQAQQGRVRALNHSIFIWAMALISVYLPNVKPEEMSPIFPKPWFLSSEK</sequence>
<dbReference type="KEGG" id="tsr:106547297"/>
<keyword evidence="4" id="KW-0966">Cell projection</keyword>
<evidence type="ECO:0000256" key="2">
    <source>
        <dbReference type="ARBA" id="ARBA00022490"/>
    </source>
</evidence>
<dbReference type="Proteomes" id="UP000504617">
    <property type="component" value="Unplaced"/>
</dbReference>
<reference evidence="8" key="1">
    <citation type="submission" date="2025-08" db="UniProtKB">
        <authorList>
            <consortium name="RefSeq"/>
        </authorList>
    </citation>
    <scope>IDENTIFICATION</scope>
    <source>
        <tissue evidence="8">Skeletal muscle</tissue>
    </source>
</reference>
<evidence type="ECO:0000256" key="4">
    <source>
        <dbReference type="ARBA" id="ARBA00023273"/>
    </source>
</evidence>
<organism evidence="7 8">
    <name type="scientific">Thamnophis sirtalis</name>
    <dbReference type="NCBI Taxonomy" id="35019"/>
    <lineage>
        <taxon>Eukaryota</taxon>
        <taxon>Metazoa</taxon>
        <taxon>Chordata</taxon>
        <taxon>Craniata</taxon>
        <taxon>Vertebrata</taxon>
        <taxon>Euteleostomi</taxon>
        <taxon>Lepidosauria</taxon>
        <taxon>Squamata</taxon>
        <taxon>Bifurcata</taxon>
        <taxon>Unidentata</taxon>
        <taxon>Episquamata</taxon>
        <taxon>Toxicofera</taxon>
        <taxon>Serpentes</taxon>
        <taxon>Colubroidea</taxon>
        <taxon>Colubridae</taxon>
        <taxon>Natricinae</taxon>
        <taxon>Thamnophis</taxon>
    </lineage>
</organism>
<evidence type="ECO:0000256" key="3">
    <source>
        <dbReference type="ARBA" id="ARBA00023212"/>
    </source>
</evidence>
<name>A0A6I9XUU6_9SAUR</name>
<feature type="region of interest" description="Disordered" evidence="6">
    <location>
        <begin position="1"/>
        <end position="28"/>
    </location>
</feature>
<evidence type="ECO:0000256" key="6">
    <source>
        <dbReference type="SAM" id="MobiDB-lite"/>
    </source>
</evidence>
<dbReference type="CTD" id="138162"/>
<dbReference type="AlphaFoldDB" id="A0A6I9XUU6"/>
<dbReference type="GO" id="GO:0035082">
    <property type="term" value="P:axoneme assembly"/>
    <property type="evidence" value="ECO:0007669"/>
    <property type="project" value="InterPro"/>
</dbReference>
<gene>
    <name evidence="8" type="primary">LOC106547297</name>
</gene>
<keyword evidence="7" id="KW-1185">Reference proteome</keyword>
<dbReference type="InterPro" id="IPR026507">
    <property type="entry name" value="PIRC1/2"/>
</dbReference>
<protein>
    <submittedName>
        <fullName evidence="8">UPF0691 protein C9orf116 homolog isoform X1</fullName>
    </submittedName>
</protein>
<keyword evidence="2" id="KW-0963">Cytoplasm</keyword>
<dbReference type="PANTHER" id="PTHR20899">
    <property type="entry name" value="PIERCE HOMOLOG"/>
    <property type="match status" value="1"/>
</dbReference>
<evidence type="ECO:0000313" key="7">
    <source>
        <dbReference type="Proteomes" id="UP000504617"/>
    </source>
</evidence>
<evidence type="ECO:0000256" key="1">
    <source>
        <dbReference type="ARBA" id="ARBA00004430"/>
    </source>
</evidence>
<accession>A0A6I9XUU6</accession>
<dbReference type="GeneID" id="106547297"/>
<comment type="subcellular location">
    <subcellularLocation>
        <location evidence="1">Cytoplasm</location>
        <location evidence="1">Cytoskeleton</location>
        <location evidence="1">Cilium axoneme</location>
    </subcellularLocation>
</comment>
<dbReference type="RefSeq" id="XP_013919884.1">
    <property type="nucleotide sequence ID" value="XM_014064409.1"/>
</dbReference>
<keyword evidence="3" id="KW-0206">Cytoskeleton</keyword>